<keyword evidence="5" id="KW-1185">Reference proteome</keyword>
<proteinExistence type="predicted"/>
<keyword evidence="2" id="KW-0175">Coiled coil</keyword>
<dbReference type="PANTHER" id="PTHR22765">
    <property type="entry name" value="RING FINGER AND PROTEASE ASSOCIATED DOMAIN-CONTAINING"/>
    <property type="match status" value="1"/>
</dbReference>
<evidence type="ECO:0000313" key="4">
    <source>
        <dbReference type="EMBL" id="TNV77206.1"/>
    </source>
</evidence>
<dbReference type="CDD" id="cd16454">
    <property type="entry name" value="RING-H2_PA-TM-RING"/>
    <property type="match status" value="1"/>
</dbReference>
<dbReference type="GO" id="GO:0006511">
    <property type="term" value="P:ubiquitin-dependent protein catabolic process"/>
    <property type="evidence" value="ECO:0007669"/>
    <property type="project" value="TreeGrafter"/>
</dbReference>
<dbReference type="Proteomes" id="UP000785679">
    <property type="component" value="Unassembled WGS sequence"/>
</dbReference>
<dbReference type="InterPro" id="IPR013083">
    <property type="entry name" value="Znf_RING/FYVE/PHD"/>
</dbReference>
<protein>
    <recommendedName>
        <fullName evidence="3">RING-type domain-containing protein</fullName>
    </recommendedName>
</protein>
<dbReference type="EMBL" id="RRYP01012300">
    <property type="protein sequence ID" value="TNV77206.1"/>
    <property type="molecule type" value="Genomic_DNA"/>
</dbReference>
<name>A0A8J8NL15_HALGN</name>
<dbReference type="InterPro" id="IPR051826">
    <property type="entry name" value="E3_ubiquitin-ligase_domain"/>
</dbReference>
<evidence type="ECO:0000256" key="1">
    <source>
        <dbReference type="PROSITE-ProRule" id="PRU00175"/>
    </source>
</evidence>
<feature type="coiled-coil region" evidence="2">
    <location>
        <begin position="172"/>
        <end position="244"/>
    </location>
</feature>
<dbReference type="OrthoDB" id="298273at2759"/>
<keyword evidence="1" id="KW-0863">Zinc-finger</keyword>
<reference evidence="4" key="1">
    <citation type="submission" date="2019-06" db="EMBL/GenBank/DDBJ databases">
        <authorList>
            <person name="Zheng W."/>
        </authorList>
    </citation>
    <scope>NUCLEOTIDE SEQUENCE</scope>
    <source>
        <strain evidence="4">QDHG01</strain>
    </source>
</reference>
<evidence type="ECO:0000313" key="5">
    <source>
        <dbReference type="Proteomes" id="UP000785679"/>
    </source>
</evidence>
<dbReference type="AlphaFoldDB" id="A0A8J8NL15"/>
<organism evidence="4 5">
    <name type="scientific">Halteria grandinella</name>
    <dbReference type="NCBI Taxonomy" id="5974"/>
    <lineage>
        <taxon>Eukaryota</taxon>
        <taxon>Sar</taxon>
        <taxon>Alveolata</taxon>
        <taxon>Ciliophora</taxon>
        <taxon>Intramacronucleata</taxon>
        <taxon>Spirotrichea</taxon>
        <taxon>Stichotrichia</taxon>
        <taxon>Sporadotrichida</taxon>
        <taxon>Halteriidae</taxon>
        <taxon>Halteria</taxon>
    </lineage>
</organism>
<dbReference type="SMART" id="SM00184">
    <property type="entry name" value="RING"/>
    <property type="match status" value="1"/>
</dbReference>
<keyword evidence="1" id="KW-0479">Metal-binding</keyword>
<dbReference type="PROSITE" id="PS50089">
    <property type="entry name" value="ZF_RING_2"/>
    <property type="match status" value="1"/>
</dbReference>
<dbReference type="GO" id="GO:0008270">
    <property type="term" value="F:zinc ion binding"/>
    <property type="evidence" value="ECO:0007669"/>
    <property type="project" value="UniProtKB-KW"/>
</dbReference>
<evidence type="ECO:0000259" key="3">
    <source>
        <dbReference type="PROSITE" id="PS50089"/>
    </source>
</evidence>
<dbReference type="GO" id="GO:0061630">
    <property type="term" value="F:ubiquitin protein ligase activity"/>
    <property type="evidence" value="ECO:0007669"/>
    <property type="project" value="TreeGrafter"/>
</dbReference>
<dbReference type="InterPro" id="IPR001841">
    <property type="entry name" value="Znf_RING"/>
</dbReference>
<sequence>MCFLKSIQEIFALNQSVIYLYQIEESNLEYIQFRNNSMEASNPIPPQSILQQLAENLEQLSLDSASEDLKPITFLQKLLASQYLSQDQELPNPVIEEELSIGQVDFQPIDFREREREIHRRMEEMMERLHDEHRSHRELMMEHEMHSFMRFGGEDSFRRHRMRMRFMGESDEEEEDEKNERSEIDREELMEQLQRYDSEMRDYFRQKDQYNHRMMQYQVEQLDHERIKQRLREEKGNNAGMKAELMSKLLHQPTKTQPIEPIRPARPEFTQMMRPSMRFFQDPLAWVERCTKISKYVKVGDEEVACAICYRDFQEGEDASTLVCKHQFHPDCIKQWFKHKAICPTCRASAKY</sequence>
<keyword evidence="1" id="KW-0862">Zinc</keyword>
<dbReference type="SUPFAM" id="SSF57850">
    <property type="entry name" value="RING/U-box"/>
    <property type="match status" value="1"/>
</dbReference>
<accession>A0A8J8NL15</accession>
<evidence type="ECO:0000256" key="2">
    <source>
        <dbReference type="SAM" id="Coils"/>
    </source>
</evidence>
<dbReference type="Pfam" id="PF13639">
    <property type="entry name" value="zf-RING_2"/>
    <property type="match status" value="1"/>
</dbReference>
<comment type="caution">
    <text evidence="4">The sequence shown here is derived from an EMBL/GenBank/DDBJ whole genome shotgun (WGS) entry which is preliminary data.</text>
</comment>
<dbReference type="Gene3D" id="3.30.40.10">
    <property type="entry name" value="Zinc/RING finger domain, C3HC4 (zinc finger)"/>
    <property type="match status" value="1"/>
</dbReference>
<feature type="domain" description="RING-type" evidence="3">
    <location>
        <begin position="306"/>
        <end position="347"/>
    </location>
</feature>
<gene>
    <name evidence="4" type="ORF">FGO68_gene15591</name>
</gene>